<sequence>MSASVTKKLVRYRSWIVAIVNAAVTWVILIIAPLGLFAVIICTVGVFLASLLVGEISDRLLFKLLRNIQRDVIQANRETDSLDVGLSSYLDLPTEQKTEKQE</sequence>
<evidence type="ECO:0000256" key="1">
    <source>
        <dbReference type="SAM" id="Phobius"/>
    </source>
</evidence>
<dbReference type="Proteomes" id="UP000217507">
    <property type="component" value="Chromosome"/>
</dbReference>
<accession>A0A1Z4KQS0</accession>
<evidence type="ECO:0000313" key="3">
    <source>
        <dbReference type="Proteomes" id="UP000217507"/>
    </source>
</evidence>
<evidence type="ECO:0000313" key="2">
    <source>
        <dbReference type="EMBL" id="BAY71346.1"/>
    </source>
</evidence>
<feature type="transmembrane region" description="Helical" evidence="1">
    <location>
        <begin position="37"/>
        <end position="56"/>
    </location>
</feature>
<organism evidence="2 3">
    <name type="scientific">Trichormus variabilis NIES-23</name>
    <dbReference type="NCBI Taxonomy" id="1973479"/>
    <lineage>
        <taxon>Bacteria</taxon>
        <taxon>Bacillati</taxon>
        <taxon>Cyanobacteriota</taxon>
        <taxon>Cyanophyceae</taxon>
        <taxon>Nostocales</taxon>
        <taxon>Nostocaceae</taxon>
        <taxon>Trichormus</taxon>
    </lineage>
</organism>
<reference evidence="2 3" key="1">
    <citation type="submission" date="2017-06" db="EMBL/GenBank/DDBJ databases">
        <title>Genome sequencing of cyanobaciteial culture collection at National Institute for Environmental Studies (NIES).</title>
        <authorList>
            <person name="Hirose Y."/>
            <person name="Shimura Y."/>
            <person name="Fujisawa T."/>
            <person name="Nakamura Y."/>
            <person name="Kawachi M."/>
        </authorList>
    </citation>
    <scope>NUCLEOTIDE SEQUENCE [LARGE SCALE GENOMIC DNA]</scope>
    <source>
        <strain evidence="2 3">NIES-23</strain>
    </source>
</reference>
<keyword evidence="1" id="KW-1133">Transmembrane helix</keyword>
<dbReference type="NCBIfam" id="NF040558">
    <property type="entry name" value="CAS_Csx18"/>
    <property type="match status" value="1"/>
</dbReference>
<keyword evidence="1" id="KW-0812">Transmembrane</keyword>
<dbReference type="EMBL" id="AP018216">
    <property type="protein sequence ID" value="BAY71346.1"/>
    <property type="molecule type" value="Genomic_DNA"/>
</dbReference>
<proteinExistence type="predicted"/>
<keyword evidence="1" id="KW-0472">Membrane</keyword>
<protein>
    <submittedName>
        <fullName evidence="2">Uncharacterized protein</fullName>
    </submittedName>
</protein>
<dbReference type="AlphaFoldDB" id="A0A1Z4KQS0"/>
<gene>
    <name evidence="2" type="ORF">NIES23_41630</name>
</gene>
<feature type="transmembrane region" description="Helical" evidence="1">
    <location>
        <begin position="12"/>
        <end position="31"/>
    </location>
</feature>
<name>A0A1Z4KQS0_ANAVA</name>